<evidence type="ECO:0000313" key="6">
    <source>
        <dbReference type="Proteomes" id="UP001141806"/>
    </source>
</evidence>
<dbReference type="PANTHER" id="PTHR31234">
    <property type="entry name" value="LATE EMBRYOGENESIS ABUNDANT (LEA) HYDROXYPROLINE-RICH GLYCOPROTEIN FAMILY"/>
    <property type="match status" value="1"/>
</dbReference>
<comment type="caution">
    <text evidence="5">The sequence shown here is derived from an EMBL/GenBank/DDBJ whole genome shotgun (WGS) entry which is preliminary data.</text>
</comment>
<organism evidence="5 6">
    <name type="scientific">Protea cynaroides</name>
    <dbReference type="NCBI Taxonomy" id="273540"/>
    <lineage>
        <taxon>Eukaryota</taxon>
        <taxon>Viridiplantae</taxon>
        <taxon>Streptophyta</taxon>
        <taxon>Embryophyta</taxon>
        <taxon>Tracheophyta</taxon>
        <taxon>Spermatophyta</taxon>
        <taxon>Magnoliopsida</taxon>
        <taxon>Proteales</taxon>
        <taxon>Proteaceae</taxon>
        <taxon>Protea</taxon>
    </lineage>
</organism>
<feature type="region of interest" description="Disordered" evidence="3">
    <location>
        <begin position="1"/>
        <end position="30"/>
    </location>
</feature>
<comment type="subcellular location">
    <subcellularLocation>
        <location evidence="1">Membrane</location>
    </subcellularLocation>
</comment>
<evidence type="ECO:0000256" key="1">
    <source>
        <dbReference type="ARBA" id="ARBA00004370"/>
    </source>
</evidence>
<keyword evidence="6" id="KW-1185">Reference proteome</keyword>
<dbReference type="OrthoDB" id="1526082at2759"/>
<dbReference type="PANTHER" id="PTHR31234:SF32">
    <property type="entry name" value="LATE EMBRYOGENESIS ABUNDANT (LEA) HYDROXYPROLINE-RICH GLYCOPROTEIN FAMILY"/>
    <property type="match status" value="1"/>
</dbReference>
<keyword evidence="2 4" id="KW-0472">Membrane</keyword>
<dbReference type="GO" id="GO:0098542">
    <property type="term" value="P:defense response to other organism"/>
    <property type="evidence" value="ECO:0007669"/>
    <property type="project" value="InterPro"/>
</dbReference>
<accession>A0A9Q0R1M8</accession>
<reference evidence="5" key="1">
    <citation type="journal article" date="2023" name="Plant J.">
        <title>The genome of the king protea, Protea cynaroides.</title>
        <authorList>
            <person name="Chang J."/>
            <person name="Duong T.A."/>
            <person name="Schoeman C."/>
            <person name="Ma X."/>
            <person name="Roodt D."/>
            <person name="Barker N."/>
            <person name="Li Z."/>
            <person name="Van de Peer Y."/>
            <person name="Mizrachi E."/>
        </authorList>
    </citation>
    <scope>NUCLEOTIDE SEQUENCE</scope>
    <source>
        <tissue evidence="5">Young leaves</tissue>
    </source>
</reference>
<evidence type="ECO:0000256" key="4">
    <source>
        <dbReference type="SAM" id="Phobius"/>
    </source>
</evidence>
<evidence type="ECO:0000256" key="2">
    <source>
        <dbReference type="ARBA" id="ARBA00023136"/>
    </source>
</evidence>
<feature type="compositionally biased region" description="Polar residues" evidence="3">
    <location>
        <begin position="8"/>
        <end position="18"/>
    </location>
</feature>
<keyword evidence="4" id="KW-1133">Transmembrane helix</keyword>
<name>A0A9Q0R1M8_9MAGN</name>
<keyword evidence="4" id="KW-0812">Transmembrane</keyword>
<dbReference type="Proteomes" id="UP001141806">
    <property type="component" value="Unassembled WGS sequence"/>
</dbReference>
<dbReference type="GO" id="GO:0005886">
    <property type="term" value="C:plasma membrane"/>
    <property type="evidence" value="ECO:0007669"/>
    <property type="project" value="TreeGrafter"/>
</dbReference>
<evidence type="ECO:0000313" key="5">
    <source>
        <dbReference type="EMBL" id="KAJ4980053.1"/>
    </source>
</evidence>
<dbReference type="InterPro" id="IPR044839">
    <property type="entry name" value="NDR1-like"/>
</dbReference>
<dbReference type="EMBL" id="JAMYWD010000002">
    <property type="protein sequence ID" value="KAJ4980053.1"/>
    <property type="molecule type" value="Genomic_DNA"/>
</dbReference>
<dbReference type="AlphaFoldDB" id="A0A9Q0R1M8"/>
<protein>
    <recommendedName>
        <fullName evidence="7">Late embryogenesis abundant protein LEA-2 subgroup domain-containing protein</fullName>
    </recommendedName>
</protein>
<feature type="transmembrane region" description="Helical" evidence="4">
    <location>
        <begin position="78"/>
        <end position="105"/>
    </location>
</feature>
<evidence type="ECO:0008006" key="7">
    <source>
        <dbReference type="Google" id="ProtNLM"/>
    </source>
</evidence>
<sequence length="267" mass="29854">MGDPATLKATNHGSSPKSIQPILTKPPGGHDCRFPKRPKKTLSVSFSELPPTLHKYKKQQQRNPRSFSCSCNSCCFCFQYSCLVFLCISFLIVLFAALFLTYINITLPEIKIERLTMPKLNISSVALQSYLSADVDLFVSTFNDNKRVQIFYDPIEVSVSSGNIELGRATIPGFLQNTNNLTVLKVHTRVSNYLVDNEDAGILKTKFNDKSLVLDVLFDGDMGLNYRSLKLKGLPIVIRCSNITLSRIAVGIESKCDINVFTLWDTI</sequence>
<gene>
    <name evidence="5" type="ORF">NE237_010833</name>
</gene>
<proteinExistence type="predicted"/>
<evidence type="ECO:0000256" key="3">
    <source>
        <dbReference type="SAM" id="MobiDB-lite"/>
    </source>
</evidence>